<comment type="caution">
    <text evidence="1">The sequence shown here is derived from an EMBL/GenBank/DDBJ whole genome shotgun (WGS) entry which is preliminary data.</text>
</comment>
<dbReference type="AlphaFoldDB" id="A0A9N9GSX7"/>
<protein>
    <submittedName>
        <fullName evidence="1">2626_t:CDS:1</fullName>
    </submittedName>
</protein>
<proteinExistence type="predicted"/>
<reference evidence="1" key="1">
    <citation type="submission" date="2021-06" db="EMBL/GenBank/DDBJ databases">
        <authorList>
            <person name="Kallberg Y."/>
            <person name="Tangrot J."/>
            <person name="Rosling A."/>
        </authorList>
    </citation>
    <scope>NUCLEOTIDE SEQUENCE</scope>
    <source>
        <strain evidence="1">AZ414A</strain>
    </source>
</reference>
<dbReference type="Proteomes" id="UP000789706">
    <property type="component" value="Unassembled WGS sequence"/>
</dbReference>
<keyword evidence="2" id="KW-1185">Reference proteome</keyword>
<sequence>MALIKLSQLVSLTICFTCIFPDYLKPLFQTLMPLKLASPEISHEPENHFPYSPIANLAMLSS</sequence>
<gene>
    <name evidence="1" type="ORF">DEBURN_LOCUS10799</name>
</gene>
<accession>A0A9N9GSX7</accession>
<dbReference type="EMBL" id="CAJVPK010003851">
    <property type="protein sequence ID" value="CAG8631570.1"/>
    <property type="molecule type" value="Genomic_DNA"/>
</dbReference>
<evidence type="ECO:0000313" key="1">
    <source>
        <dbReference type="EMBL" id="CAG8631570.1"/>
    </source>
</evidence>
<evidence type="ECO:0000313" key="2">
    <source>
        <dbReference type="Proteomes" id="UP000789706"/>
    </source>
</evidence>
<feature type="non-terminal residue" evidence="1">
    <location>
        <position position="62"/>
    </location>
</feature>
<name>A0A9N9GSX7_9GLOM</name>
<organism evidence="1 2">
    <name type="scientific">Diversispora eburnea</name>
    <dbReference type="NCBI Taxonomy" id="1213867"/>
    <lineage>
        <taxon>Eukaryota</taxon>
        <taxon>Fungi</taxon>
        <taxon>Fungi incertae sedis</taxon>
        <taxon>Mucoromycota</taxon>
        <taxon>Glomeromycotina</taxon>
        <taxon>Glomeromycetes</taxon>
        <taxon>Diversisporales</taxon>
        <taxon>Diversisporaceae</taxon>
        <taxon>Diversispora</taxon>
    </lineage>
</organism>